<evidence type="ECO:0000256" key="3">
    <source>
        <dbReference type="ARBA" id="ARBA00022525"/>
    </source>
</evidence>
<comment type="function">
    <text evidence="6">Causes loosening and extension of plant cell walls by disrupting non-covalent bonding between cellulose microfibrils and matrix glucans. No enzymatic activity has been found.</text>
</comment>
<evidence type="ECO:0000256" key="1">
    <source>
        <dbReference type="ARBA" id="ARBA00005392"/>
    </source>
</evidence>
<keyword evidence="5" id="KW-0472">Membrane</keyword>
<dbReference type="EMBL" id="CM035420">
    <property type="protein sequence ID" value="KAH7404156.1"/>
    <property type="molecule type" value="Genomic_DNA"/>
</dbReference>
<keyword evidence="4 6" id="KW-0732">Signal</keyword>
<comment type="subcellular location">
    <subcellularLocation>
        <location evidence="6">Secreted</location>
        <location evidence="6">Cell wall</location>
    </subcellularLocation>
    <subcellularLocation>
        <location evidence="6">Membrane</location>
        <topology evidence="6">Peripheral membrane protein</topology>
    </subcellularLocation>
</comment>
<dbReference type="Gene3D" id="2.40.40.10">
    <property type="entry name" value="RlpA-like domain"/>
    <property type="match status" value="1"/>
</dbReference>
<dbReference type="InterPro" id="IPR009009">
    <property type="entry name" value="RlpA-like_DPBB"/>
</dbReference>
<gene>
    <name evidence="9" type="ORF">KP509_15G012800</name>
</gene>
<evidence type="ECO:0000259" key="8">
    <source>
        <dbReference type="PROSITE" id="PS50843"/>
    </source>
</evidence>
<dbReference type="InterPro" id="IPR007112">
    <property type="entry name" value="Expansin/allergen_DPBB_dom"/>
</dbReference>
<dbReference type="SUPFAM" id="SSF50685">
    <property type="entry name" value="Barwin-like endoglucanases"/>
    <property type="match status" value="1"/>
</dbReference>
<keyword evidence="2 6" id="KW-0134">Cell wall</keyword>
<dbReference type="Gene3D" id="2.60.40.760">
    <property type="entry name" value="Expansin, cellulose-binding-like domain"/>
    <property type="match status" value="1"/>
</dbReference>
<evidence type="ECO:0000256" key="5">
    <source>
        <dbReference type="ARBA" id="ARBA00023136"/>
    </source>
</evidence>
<dbReference type="Pfam" id="PF03330">
    <property type="entry name" value="DPBB_1"/>
    <property type="match status" value="1"/>
</dbReference>
<evidence type="ECO:0000256" key="6">
    <source>
        <dbReference type="RuleBase" id="RU365023"/>
    </source>
</evidence>
<feature type="domain" description="Expansin-like EG45" evidence="7">
    <location>
        <begin position="45"/>
        <end position="159"/>
    </location>
</feature>
<feature type="domain" description="Expansin-like CBD" evidence="8">
    <location>
        <begin position="169"/>
        <end position="248"/>
    </location>
</feature>
<dbReference type="InterPro" id="IPR007118">
    <property type="entry name" value="Expan_Lol_pI"/>
</dbReference>
<comment type="caution">
    <text evidence="9">The sequence shown here is derived from an EMBL/GenBank/DDBJ whole genome shotgun (WGS) entry which is preliminary data.</text>
</comment>
<dbReference type="PROSITE" id="PS50843">
    <property type="entry name" value="EXPANSIN_CBD"/>
    <property type="match status" value="1"/>
</dbReference>
<dbReference type="PRINTS" id="PR01226">
    <property type="entry name" value="EXPANSIN"/>
</dbReference>
<dbReference type="OrthoDB" id="6038816at2759"/>
<dbReference type="InterPro" id="IPR007117">
    <property type="entry name" value="Expansin_CBD"/>
</dbReference>
<evidence type="ECO:0000313" key="10">
    <source>
        <dbReference type="Proteomes" id="UP000825935"/>
    </source>
</evidence>
<dbReference type="InterPro" id="IPR036908">
    <property type="entry name" value="RlpA-like_sf"/>
</dbReference>
<proteinExistence type="inferred from homology"/>
<evidence type="ECO:0000256" key="4">
    <source>
        <dbReference type="ARBA" id="ARBA00022729"/>
    </source>
</evidence>
<dbReference type="GO" id="GO:0009664">
    <property type="term" value="P:plant-type cell wall organization"/>
    <property type="evidence" value="ECO:0007669"/>
    <property type="project" value="InterPro"/>
</dbReference>
<sequence length="251" mass="26812">MAPNCTMLLLVLMLHLSVVHLVAAEAGWSSAQATVYGDNAGTINSGACGYLNYDSGYGTKTAAISPMLFDNGKSCGSCFEIKCDMTDPAAQKRCVAGKSVVITATNLCPPSADHPTSWCNLPNKHFDMTESAFSDIALYSTGNPMPVLYRSVPCPRVGGIKFTIDGNSKYNMVLLTNVGGSGQVKSVLVKGTKTGWIPLTRTWGSNWQTPENMQGQSLSFKVVLEDGSSVVSYDLVPASWRLGQTFVGKNF</sequence>
<dbReference type="OMA" id="DMADTAF"/>
<evidence type="ECO:0000259" key="7">
    <source>
        <dbReference type="PROSITE" id="PS50842"/>
    </source>
</evidence>
<keyword evidence="3 6" id="KW-0964">Secreted</keyword>
<dbReference type="AlphaFoldDB" id="A0A8T2T2S7"/>
<keyword evidence="6" id="KW-0961">Cell wall biogenesis/degradation</keyword>
<dbReference type="GO" id="GO:0016020">
    <property type="term" value="C:membrane"/>
    <property type="evidence" value="ECO:0007669"/>
    <property type="project" value="UniProtKB-SubCell"/>
</dbReference>
<dbReference type="PROSITE" id="PS50842">
    <property type="entry name" value="EXPANSIN_EG45"/>
    <property type="match status" value="1"/>
</dbReference>
<dbReference type="GO" id="GO:0005576">
    <property type="term" value="C:extracellular region"/>
    <property type="evidence" value="ECO:0007669"/>
    <property type="project" value="InterPro"/>
</dbReference>
<protein>
    <recommendedName>
        <fullName evidence="6">Expansin</fullName>
    </recommendedName>
</protein>
<organism evidence="9 10">
    <name type="scientific">Ceratopteris richardii</name>
    <name type="common">Triangle waterfern</name>
    <dbReference type="NCBI Taxonomy" id="49495"/>
    <lineage>
        <taxon>Eukaryota</taxon>
        <taxon>Viridiplantae</taxon>
        <taxon>Streptophyta</taxon>
        <taxon>Embryophyta</taxon>
        <taxon>Tracheophyta</taxon>
        <taxon>Polypodiopsida</taxon>
        <taxon>Polypodiidae</taxon>
        <taxon>Polypodiales</taxon>
        <taxon>Pteridineae</taxon>
        <taxon>Pteridaceae</taxon>
        <taxon>Parkerioideae</taxon>
        <taxon>Ceratopteris</taxon>
    </lineage>
</organism>
<evidence type="ECO:0000313" key="9">
    <source>
        <dbReference type="EMBL" id="KAH7404156.1"/>
    </source>
</evidence>
<dbReference type="Pfam" id="PF01357">
    <property type="entry name" value="Expansin_C"/>
    <property type="match status" value="1"/>
</dbReference>
<dbReference type="InterPro" id="IPR036749">
    <property type="entry name" value="Expansin_CBD_sf"/>
</dbReference>
<dbReference type="PANTHER" id="PTHR31867">
    <property type="entry name" value="EXPANSIN-A15"/>
    <property type="match status" value="1"/>
</dbReference>
<dbReference type="SUPFAM" id="SSF49590">
    <property type="entry name" value="PHL pollen allergen"/>
    <property type="match status" value="1"/>
</dbReference>
<dbReference type="CDD" id="cd22274">
    <property type="entry name" value="DPBB_EXPA_N"/>
    <property type="match status" value="1"/>
</dbReference>
<feature type="signal peptide" evidence="6">
    <location>
        <begin position="1"/>
        <end position="24"/>
    </location>
</feature>
<comment type="similarity">
    <text evidence="1 6">Belongs to the expansin family. Expansin A subfamily.</text>
</comment>
<reference evidence="9" key="1">
    <citation type="submission" date="2021-08" db="EMBL/GenBank/DDBJ databases">
        <title>WGS assembly of Ceratopteris richardii.</title>
        <authorList>
            <person name="Marchant D.B."/>
            <person name="Chen G."/>
            <person name="Jenkins J."/>
            <person name="Shu S."/>
            <person name="Leebens-Mack J."/>
            <person name="Grimwood J."/>
            <person name="Schmutz J."/>
            <person name="Soltis P."/>
            <person name="Soltis D."/>
            <person name="Chen Z.-H."/>
        </authorList>
    </citation>
    <scope>NUCLEOTIDE SEQUENCE</scope>
    <source>
        <strain evidence="9">Whitten #5841</strain>
        <tissue evidence="9">Leaf</tissue>
    </source>
</reference>
<dbReference type="InterPro" id="IPR002963">
    <property type="entry name" value="Expansin"/>
</dbReference>
<accession>A0A8T2T2S7</accession>
<name>A0A8T2T2S7_CERRI</name>
<dbReference type="PRINTS" id="PR01225">
    <property type="entry name" value="EXPANSNFAMLY"/>
</dbReference>
<keyword evidence="10" id="KW-1185">Reference proteome</keyword>
<dbReference type="SMART" id="SM00837">
    <property type="entry name" value="DPBB_1"/>
    <property type="match status" value="1"/>
</dbReference>
<evidence type="ECO:0000256" key="2">
    <source>
        <dbReference type="ARBA" id="ARBA00022512"/>
    </source>
</evidence>
<dbReference type="Proteomes" id="UP000825935">
    <property type="component" value="Chromosome 15"/>
</dbReference>
<feature type="chain" id="PRO_5035969665" description="Expansin" evidence="6">
    <location>
        <begin position="25"/>
        <end position="251"/>
    </location>
</feature>